<dbReference type="InterPro" id="IPR015424">
    <property type="entry name" value="PyrdxlP-dep_Trfase"/>
</dbReference>
<dbReference type="InterPro" id="IPR015421">
    <property type="entry name" value="PyrdxlP-dep_Trfase_major"/>
</dbReference>
<feature type="domain" description="Aminotransferase class V" evidence="1">
    <location>
        <begin position="49"/>
        <end position="286"/>
    </location>
</feature>
<proteinExistence type="predicted"/>
<evidence type="ECO:0000313" key="2">
    <source>
        <dbReference type="EMBL" id="MCS7482694.1"/>
    </source>
</evidence>
<dbReference type="SUPFAM" id="SSF53383">
    <property type="entry name" value="PLP-dependent transferases"/>
    <property type="match status" value="1"/>
</dbReference>
<name>A0A9X2VVA3_9PSEU</name>
<dbReference type="Gene3D" id="3.90.1150.10">
    <property type="entry name" value="Aspartate Aminotransferase, domain 1"/>
    <property type="match status" value="1"/>
</dbReference>
<dbReference type="InterPro" id="IPR015422">
    <property type="entry name" value="PyrdxlP-dep_Trfase_small"/>
</dbReference>
<dbReference type="Gene3D" id="3.40.640.10">
    <property type="entry name" value="Type I PLP-dependent aspartate aminotransferase-like (Major domain)"/>
    <property type="match status" value="1"/>
</dbReference>
<keyword evidence="2" id="KW-0032">Aminotransferase</keyword>
<sequence length="335" mass="34593">MRSAFGGEFDVPLGYLNTASIGIPPKAVADAVGEAVRRWASGADQPPSFDAAVATGREAFGRLVGAPTEQVAIGTSVSQLVAIVAASLPKGSRVLTVRGEFTSVTFPFAALGHVVTEVGPDELVDAASGHDLVAVSVVQSADGRVADLDGLRATGVPVLLDATQALGWLPLDVGWADWVVAAGYKWLLSPRGSAWLAARPEALATAVPVTANWYAGEDPWASVYGLPLRLASSARALDTSPVWLAHVGASVALPWLASLDLAAVRDHNIGIANELLAGLDLPPSNSAIVSVDRPDAPERLVAAGVKASVRAGKVRLACHLYTTRDDVALVLKALS</sequence>
<accession>A0A9X2VVA3</accession>
<dbReference type="RefSeq" id="WP_259628152.1">
    <property type="nucleotide sequence ID" value="NZ_JANYMP010000025.1"/>
</dbReference>
<keyword evidence="2" id="KW-0808">Transferase</keyword>
<dbReference type="EMBL" id="JANYMP010000025">
    <property type="protein sequence ID" value="MCS7482694.1"/>
    <property type="molecule type" value="Genomic_DNA"/>
</dbReference>
<dbReference type="InterPro" id="IPR000192">
    <property type="entry name" value="Aminotrans_V_dom"/>
</dbReference>
<dbReference type="PANTHER" id="PTHR43586:SF21">
    <property type="entry name" value="PYRIDOXAL PHOSPHATE (PLP)-DEPENDENT ASPARTATE AMINOTRANSFERASE SUPERFAMILY"/>
    <property type="match status" value="1"/>
</dbReference>
<reference evidence="2" key="1">
    <citation type="submission" date="2022-08" db="EMBL/GenBank/DDBJ databases">
        <authorList>
            <person name="Tistechok S."/>
            <person name="Samborskyy M."/>
            <person name="Roman I."/>
        </authorList>
    </citation>
    <scope>NUCLEOTIDE SEQUENCE</scope>
    <source>
        <strain evidence="2">DSM 103496</strain>
    </source>
</reference>
<dbReference type="GO" id="GO:0008483">
    <property type="term" value="F:transaminase activity"/>
    <property type="evidence" value="ECO:0007669"/>
    <property type="project" value="UniProtKB-KW"/>
</dbReference>
<evidence type="ECO:0000313" key="3">
    <source>
        <dbReference type="Proteomes" id="UP001141259"/>
    </source>
</evidence>
<keyword evidence="3" id="KW-1185">Reference proteome</keyword>
<organism evidence="2 3">
    <name type="scientific">Umezawaea endophytica</name>
    <dbReference type="NCBI Taxonomy" id="1654476"/>
    <lineage>
        <taxon>Bacteria</taxon>
        <taxon>Bacillati</taxon>
        <taxon>Actinomycetota</taxon>
        <taxon>Actinomycetes</taxon>
        <taxon>Pseudonocardiales</taxon>
        <taxon>Pseudonocardiaceae</taxon>
        <taxon>Umezawaea</taxon>
    </lineage>
</organism>
<dbReference type="AlphaFoldDB" id="A0A9X2VVA3"/>
<gene>
    <name evidence="2" type="ORF">NZH93_38105</name>
</gene>
<dbReference type="Proteomes" id="UP001141259">
    <property type="component" value="Unassembled WGS sequence"/>
</dbReference>
<dbReference type="Pfam" id="PF00266">
    <property type="entry name" value="Aminotran_5"/>
    <property type="match status" value="1"/>
</dbReference>
<evidence type="ECO:0000259" key="1">
    <source>
        <dbReference type="Pfam" id="PF00266"/>
    </source>
</evidence>
<protein>
    <submittedName>
        <fullName evidence="2">Aminotransferase class V-fold PLP-dependent enzyme</fullName>
    </submittedName>
</protein>
<comment type="caution">
    <text evidence="2">The sequence shown here is derived from an EMBL/GenBank/DDBJ whole genome shotgun (WGS) entry which is preliminary data.</text>
</comment>
<dbReference type="PANTHER" id="PTHR43586">
    <property type="entry name" value="CYSTEINE DESULFURASE"/>
    <property type="match status" value="1"/>
</dbReference>